<keyword evidence="9" id="KW-0812">Transmembrane</keyword>
<evidence type="ECO:0000313" key="11">
    <source>
        <dbReference type="EMBL" id="GHF94780.1"/>
    </source>
</evidence>
<keyword evidence="4" id="KW-0808">Transferase</keyword>
<dbReference type="GO" id="GO:0016301">
    <property type="term" value="F:kinase activity"/>
    <property type="evidence" value="ECO:0007669"/>
    <property type="project" value="UniProtKB-KW"/>
</dbReference>
<sequence>MGETGRPRRLPGWGGPWRSLCYVAAGAAAALPILAPAKWVLAQDTPVAYGAGAVAVVAAGVLLAVPLAAVERRRLHLLDRGTGARVPLDGGLRWRKFGYAVAFTVVIAVANLVVLIVVASVLVVLLAPLLEFVFGVDSLVNDDGPVSAPVAVLAGVLLLPVAACLLSLFARGQAAFARIMLTRPDPGLTDRVEELTRSRTRLVAAFEAERRRIERDLHDGAQQRLVALALTLGMAELGLDGAEGPGPRLVARARAEADAVLAEIRELIHGIHPQVLTDRGVTAAVTELAERSPLAVAVRIELPHRTSPAVEAVAYFVVSEALANVAKHSGADQASVTGAVTGGRLVLCVADPGEGGADPRRGTGLQGLADRVSVVGGVLALASPPGGPTELRVELPWDCV</sequence>
<dbReference type="InterPro" id="IPR050482">
    <property type="entry name" value="Sensor_HK_TwoCompSys"/>
</dbReference>
<evidence type="ECO:0000313" key="12">
    <source>
        <dbReference type="Proteomes" id="UP000649955"/>
    </source>
</evidence>
<keyword evidence="3" id="KW-0597">Phosphoprotein</keyword>
<evidence type="ECO:0000256" key="2">
    <source>
        <dbReference type="ARBA" id="ARBA00012438"/>
    </source>
</evidence>
<feature type="transmembrane region" description="Helical" evidence="9">
    <location>
        <begin position="97"/>
        <end position="130"/>
    </location>
</feature>
<dbReference type="Pfam" id="PF07730">
    <property type="entry name" value="HisKA_3"/>
    <property type="match status" value="1"/>
</dbReference>
<feature type="transmembrane region" description="Helical" evidence="9">
    <location>
        <begin position="20"/>
        <end position="41"/>
    </location>
</feature>
<evidence type="ECO:0000259" key="10">
    <source>
        <dbReference type="Pfam" id="PF07730"/>
    </source>
</evidence>
<dbReference type="Gene3D" id="1.20.5.1930">
    <property type="match status" value="1"/>
</dbReference>
<keyword evidence="9" id="KW-1133">Transmembrane helix</keyword>
<keyword evidence="5" id="KW-0547">Nucleotide-binding</keyword>
<dbReference type="InterPro" id="IPR011712">
    <property type="entry name" value="Sig_transdc_His_kin_sub3_dim/P"/>
</dbReference>
<feature type="transmembrane region" description="Helical" evidence="9">
    <location>
        <begin position="47"/>
        <end position="70"/>
    </location>
</feature>
<evidence type="ECO:0000256" key="3">
    <source>
        <dbReference type="ARBA" id="ARBA00022553"/>
    </source>
</evidence>
<reference evidence="12" key="1">
    <citation type="journal article" date="2019" name="Int. J. Syst. Evol. Microbiol.">
        <title>The Global Catalogue of Microorganisms (GCM) 10K type strain sequencing project: providing services to taxonomists for standard genome sequencing and annotation.</title>
        <authorList>
            <consortium name="The Broad Institute Genomics Platform"/>
            <consortium name="The Broad Institute Genome Sequencing Center for Infectious Disease"/>
            <person name="Wu L."/>
            <person name="Ma J."/>
        </authorList>
    </citation>
    <scope>NUCLEOTIDE SEQUENCE [LARGE SCALE GENOMIC DNA]</scope>
    <source>
        <strain evidence="12">CGMCC 4.7680</strain>
    </source>
</reference>
<keyword evidence="12" id="KW-1185">Reference proteome</keyword>
<protein>
    <recommendedName>
        <fullName evidence="2">histidine kinase</fullName>
        <ecNumber evidence="2">2.7.13.3</ecNumber>
    </recommendedName>
</protein>
<dbReference type="PANTHER" id="PTHR24421:SF10">
    <property type="entry name" value="NITRATE_NITRITE SENSOR PROTEIN NARQ"/>
    <property type="match status" value="1"/>
</dbReference>
<evidence type="ECO:0000256" key="1">
    <source>
        <dbReference type="ARBA" id="ARBA00000085"/>
    </source>
</evidence>
<evidence type="ECO:0000256" key="8">
    <source>
        <dbReference type="ARBA" id="ARBA00023012"/>
    </source>
</evidence>
<accession>A0ABQ3JXN2</accession>
<dbReference type="Gene3D" id="3.30.565.10">
    <property type="entry name" value="Histidine kinase-like ATPase, C-terminal domain"/>
    <property type="match status" value="1"/>
</dbReference>
<dbReference type="InterPro" id="IPR036890">
    <property type="entry name" value="HATPase_C_sf"/>
</dbReference>
<evidence type="ECO:0000256" key="5">
    <source>
        <dbReference type="ARBA" id="ARBA00022741"/>
    </source>
</evidence>
<evidence type="ECO:0000256" key="7">
    <source>
        <dbReference type="ARBA" id="ARBA00022840"/>
    </source>
</evidence>
<dbReference type="EMBL" id="BNAW01000002">
    <property type="protein sequence ID" value="GHF94780.1"/>
    <property type="molecule type" value="Genomic_DNA"/>
</dbReference>
<dbReference type="SUPFAM" id="SSF55874">
    <property type="entry name" value="ATPase domain of HSP90 chaperone/DNA topoisomerase II/histidine kinase"/>
    <property type="match status" value="1"/>
</dbReference>
<keyword evidence="8" id="KW-0902">Two-component regulatory system</keyword>
<evidence type="ECO:0000256" key="6">
    <source>
        <dbReference type="ARBA" id="ARBA00022777"/>
    </source>
</evidence>
<comment type="catalytic activity">
    <reaction evidence="1">
        <text>ATP + protein L-histidine = ADP + protein N-phospho-L-histidine.</text>
        <dbReference type="EC" id="2.7.13.3"/>
    </reaction>
</comment>
<dbReference type="RefSeq" id="WP_191306522.1">
    <property type="nucleotide sequence ID" value="NZ_BNAW01000002.1"/>
</dbReference>
<name>A0ABQ3JXN2_9PSEU</name>
<feature type="transmembrane region" description="Helical" evidence="9">
    <location>
        <begin position="150"/>
        <end position="170"/>
    </location>
</feature>
<organism evidence="11 12">
    <name type="scientific">Amycolatopsis bullii</name>
    <dbReference type="NCBI Taxonomy" id="941987"/>
    <lineage>
        <taxon>Bacteria</taxon>
        <taxon>Bacillati</taxon>
        <taxon>Actinomycetota</taxon>
        <taxon>Actinomycetes</taxon>
        <taxon>Pseudonocardiales</taxon>
        <taxon>Pseudonocardiaceae</taxon>
        <taxon>Amycolatopsis</taxon>
    </lineage>
</organism>
<dbReference type="PANTHER" id="PTHR24421">
    <property type="entry name" value="NITRATE/NITRITE SENSOR PROTEIN NARX-RELATED"/>
    <property type="match status" value="1"/>
</dbReference>
<proteinExistence type="predicted"/>
<dbReference type="Proteomes" id="UP000649955">
    <property type="component" value="Unassembled WGS sequence"/>
</dbReference>
<keyword evidence="6 11" id="KW-0418">Kinase</keyword>
<dbReference type="EC" id="2.7.13.3" evidence="2"/>
<feature type="domain" description="Signal transduction histidine kinase subgroup 3 dimerisation and phosphoacceptor" evidence="10">
    <location>
        <begin position="209"/>
        <end position="276"/>
    </location>
</feature>
<comment type="caution">
    <text evidence="11">The sequence shown here is derived from an EMBL/GenBank/DDBJ whole genome shotgun (WGS) entry which is preliminary data.</text>
</comment>
<gene>
    <name evidence="11" type="ORF">GCM10017567_06600</name>
</gene>
<dbReference type="CDD" id="cd16917">
    <property type="entry name" value="HATPase_UhpB-NarQ-NarX-like"/>
    <property type="match status" value="1"/>
</dbReference>
<evidence type="ECO:0000256" key="9">
    <source>
        <dbReference type="SAM" id="Phobius"/>
    </source>
</evidence>
<keyword evidence="7" id="KW-0067">ATP-binding</keyword>
<evidence type="ECO:0000256" key="4">
    <source>
        <dbReference type="ARBA" id="ARBA00022679"/>
    </source>
</evidence>
<keyword evidence="9" id="KW-0472">Membrane</keyword>